<evidence type="ECO:0000256" key="7">
    <source>
        <dbReference type="ARBA" id="ARBA00022723"/>
    </source>
</evidence>
<feature type="domain" description="B5" evidence="19">
    <location>
        <begin position="409"/>
        <end position="484"/>
    </location>
</feature>
<evidence type="ECO:0000256" key="3">
    <source>
        <dbReference type="ARBA" id="ARBA00011209"/>
    </source>
</evidence>
<dbReference type="HAMAP" id="MF_00283">
    <property type="entry name" value="Phe_tRNA_synth_beta1"/>
    <property type="match status" value="1"/>
</dbReference>
<dbReference type="InterPro" id="IPR033714">
    <property type="entry name" value="tRNA_bind_bactPheRS"/>
</dbReference>
<keyword evidence="8 15" id="KW-0547">Nucleotide-binding</keyword>
<dbReference type="InterPro" id="IPR005147">
    <property type="entry name" value="tRNA_synthase_B5-dom"/>
</dbReference>
<keyword evidence="21" id="KW-1185">Reference proteome</keyword>
<comment type="catalytic activity">
    <reaction evidence="14 15">
        <text>tRNA(Phe) + L-phenylalanine + ATP = L-phenylalanyl-tRNA(Phe) + AMP + diphosphate + H(+)</text>
        <dbReference type="Rhea" id="RHEA:19413"/>
        <dbReference type="Rhea" id="RHEA-COMP:9668"/>
        <dbReference type="Rhea" id="RHEA-COMP:9699"/>
        <dbReference type="ChEBI" id="CHEBI:15378"/>
        <dbReference type="ChEBI" id="CHEBI:30616"/>
        <dbReference type="ChEBI" id="CHEBI:33019"/>
        <dbReference type="ChEBI" id="CHEBI:58095"/>
        <dbReference type="ChEBI" id="CHEBI:78442"/>
        <dbReference type="ChEBI" id="CHEBI:78531"/>
        <dbReference type="ChEBI" id="CHEBI:456215"/>
        <dbReference type="EC" id="6.1.1.20"/>
    </reaction>
</comment>
<dbReference type="InterPro" id="IPR036690">
    <property type="entry name" value="Fdx_antiC-bd_sf"/>
</dbReference>
<evidence type="ECO:0000256" key="12">
    <source>
        <dbReference type="ARBA" id="ARBA00022917"/>
    </source>
</evidence>
<comment type="subcellular location">
    <subcellularLocation>
        <location evidence="1 15">Cytoplasm</location>
    </subcellularLocation>
</comment>
<keyword evidence="6 15" id="KW-0436">Ligase</keyword>
<dbReference type="Pfam" id="PF03147">
    <property type="entry name" value="FDX-ACB"/>
    <property type="match status" value="1"/>
</dbReference>
<keyword evidence="9 15" id="KW-0067">ATP-binding</keyword>
<evidence type="ECO:0000256" key="4">
    <source>
        <dbReference type="ARBA" id="ARBA00022490"/>
    </source>
</evidence>
<feature type="binding site" evidence="15">
    <location>
        <position position="471"/>
    </location>
    <ligand>
        <name>Mg(2+)</name>
        <dbReference type="ChEBI" id="CHEBI:18420"/>
        <note>shared with alpha subunit</note>
    </ligand>
</feature>
<dbReference type="InterPro" id="IPR045864">
    <property type="entry name" value="aa-tRNA-synth_II/BPL/LPL"/>
</dbReference>
<dbReference type="Gene3D" id="3.30.930.10">
    <property type="entry name" value="Bira Bifunctional Protein, Domain 2"/>
    <property type="match status" value="1"/>
</dbReference>
<evidence type="ECO:0000259" key="19">
    <source>
        <dbReference type="PROSITE" id="PS51483"/>
    </source>
</evidence>
<evidence type="ECO:0000256" key="13">
    <source>
        <dbReference type="ARBA" id="ARBA00023146"/>
    </source>
</evidence>
<dbReference type="SMART" id="SM00873">
    <property type="entry name" value="B3_4"/>
    <property type="match status" value="1"/>
</dbReference>
<keyword evidence="11 16" id="KW-0694">RNA-binding</keyword>
<evidence type="ECO:0000256" key="6">
    <source>
        <dbReference type="ARBA" id="ARBA00022598"/>
    </source>
</evidence>
<dbReference type="SUPFAM" id="SSF50249">
    <property type="entry name" value="Nucleic acid-binding proteins"/>
    <property type="match status" value="1"/>
</dbReference>
<dbReference type="SMART" id="SM00896">
    <property type="entry name" value="FDX-ACB"/>
    <property type="match status" value="1"/>
</dbReference>
<dbReference type="InterPro" id="IPR004532">
    <property type="entry name" value="Phe-tRNA-ligase_IIc_bsu_bact"/>
</dbReference>
<evidence type="ECO:0000256" key="11">
    <source>
        <dbReference type="ARBA" id="ARBA00022884"/>
    </source>
</evidence>
<reference evidence="20 21" key="1">
    <citation type="submission" date="2021-03" db="EMBL/GenBank/DDBJ databases">
        <title>Genomic Encyclopedia of Type Strains, Phase IV (KMG-IV): sequencing the most valuable type-strain genomes for metagenomic binning, comparative biology and taxonomic classification.</title>
        <authorList>
            <person name="Goeker M."/>
        </authorList>
    </citation>
    <scope>NUCLEOTIDE SEQUENCE [LARGE SCALE GENOMIC DNA]</scope>
    <source>
        <strain evidence="20 21">DSM 24738</strain>
    </source>
</reference>
<dbReference type="CDD" id="cd00769">
    <property type="entry name" value="PheRS_beta_core"/>
    <property type="match status" value="1"/>
</dbReference>
<sequence>MKVSYNWLKQYVDLQGVSPEELAEKLTRSGVEVEGIENRNKGVSQIFIGYVAEKAKHPDADKLNVCQVDVGQAERLQIVCGAKNVDAGQKVVVSVVGAQLPGGLKIKKAKLRGVESQGMICSAKELGMNDKLLPKDQQEGILVLPEEAEVGQDAISYLGLDDAVLELGLTPNRSDCLSMIGVAYEVAAILDREVKLPDLSLEEEGASIEDKVHVQIEAPEHCSKYAARLITGIKLGPSPFWMQSCLMAAGVRPINNIVDITNYVMLEQGQPLHAFDYDRVENGKIIVRLAHPNETIQTLDDIERKLDPDMLLITDVSKPVGIAGVMGGANSEVNVDTVSILLESAQFSGVSIRKTAKKLGLRSEASSRFEKEVNPDAVMDALNRAAQLMITLGGGKVAKGVAVETTKEWKEPTISLRLERVNGYLGTSLEVGQVQEIMRRLRFAAAESEQGLQVTVPLRRQDITREVDLIEEVARLHGYDQIPISLPEGGTTRGGLTDYQQWQRTIRNTLTSAGLFEVFTYAFSDEKVMYDFAPFEAEHKGIPLTMPMSEERSHLRVHLLPHLLETASYNQNRQNNDLSIFEMGRVFLTEEAELTKLPKEKLCLGGLLTGTWLPQQWTNKPQSVDFYDMKGILEMLFATIGAEQVVYRSAENLKGMHPGRTTEILVQNIPVGYAGQIHPELQNKYDIQEAYVFYIDLEKLFPLVKRTNDYTPLPKYPASSRDLSIVVDQAISAGDIEQTIVEAAGAILEDVHLFDVFTGEKIGAGKKSLAFSLLYRNPEATLTDQEVNEAQERVLQELTAKYQAELRM</sequence>
<feature type="binding site" evidence="15">
    <location>
        <position position="472"/>
    </location>
    <ligand>
        <name>Mg(2+)</name>
        <dbReference type="ChEBI" id="CHEBI:18420"/>
        <note>shared with alpha subunit</note>
    </ligand>
</feature>
<keyword evidence="13 15" id="KW-0030">Aminoacyl-tRNA synthetase</keyword>
<evidence type="ECO:0000313" key="21">
    <source>
        <dbReference type="Proteomes" id="UP001519343"/>
    </source>
</evidence>
<evidence type="ECO:0000256" key="9">
    <source>
        <dbReference type="ARBA" id="ARBA00022840"/>
    </source>
</evidence>
<dbReference type="GO" id="GO:0004826">
    <property type="term" value="F:phenylalanine-tRNA ligase activity"/>
    <property type="evidence" value="ECO:0007669"/>
    <property type="project" value="UniProtKB-EC"/>
</dbReference>
<dbReference type="RefSeq" id="WP_209808254.1">
    <property type="nucleotide sequence ID" value="NZ_JAGGKT010000001.1"/>
</dbReference>
<dbReference type="Gene3D" id="2.40.50.140">
    <property type="entry name" value="Nucleic acid-binding proteins"/>
    <property type="match status" value="1"/>
</dbReference>
<dbReference type="InterPro" id="IPR020825">
    <property type="entry name" value="Phe-tRNA_synthase-like_B3/B4"/>
</dbReference>
<dbReference type="Pfam" id="PF01588">
    <property type="entry name" value="tRNA_bind"/>
    <property type="match status" value="1"/>
</dbReference>
<dbReference type="Pfam" id="PF03484">
    <property type="entry name" value="B5"/>
    <property type="match status" value="1"/>
</dbReference>
<dbReference type="Proteomes" id="UP001519343">
    <property type="component" value="Unassembled WGS sequence"/>
</dbReference>
<dbReference type="PROSITE" id="PS50886">
    <property type="entry name" value="TRBD"/>
    <property type="match status" value="1"/>
</dbReference>
<gene>
    <name evidence="15" type="primary">pheT</name>
    <name evidence="20" type="ORF">J2Z37_000327</name>
</gene>
<dbReference type="SUPFAM" id="SSF46955">
    <property type="entry name" value="Putative DNA-binding domain"/>
    <property type="match status" value="1"/>
</dbReference>
<evidence type="ECO:0000259" key="17">
    <source>
        <dbReference type="PROSITE" id="PS50886"/>
    </source>
</evidence>
<dbReference type="EMBL" id="JAGGKT010000001">
    <property type="protein sequence ID" value="MBP1930340.1"/>
    <property type="molecule type" value="Genomic_DNA"/>
</dbReference>
<comment type="cofactor">
    <cofactor evidence="15">
        <name>Mg(2+)</name>
        <dbReference type="ChEBI" id="CHEBI:18420"/>
    </cofactor>
    <text evidence="15">Binds 2 magnesium ions per tetramer.</text>
</comment>
<dbReference type="NCBIfam" id="TIGR00472">
    <property type="entry name" value="pheT_bact"/>
    <property type="match status" value="1"/>
</dbReference>
<evidence type="ECO:0000256" key="16">
    <source>
        <dbReference type="PROSITE-ProRule" id="PRU00209"/>
    </source>
</evidence>
<evidence type="ECO:0000313" key="20">
    <source>
        <dbReference type="EMBL" id="MBP1930340.1"/>
    </source>
</evidence>
<dbReference type="PANTHER" id="PTHR10947">
    <property type="entry name" value="PHENYLALANYL-TRNA SYNTHETASE BETA CHAIN AND LEUCINE-RICH REPEAT-CONTAINING PROTEIN 47"/>
    <property type="match status" value="1"/>
</dbReference>
<dbReference type="PROSITE" id="PS51447">
    <property type="entry name" value="FDX_ACB"/>
    <property type="match status" value="1"/>
</dbReference>
<evidence type="ECO:0000259" key="18">
    <source>
        <dbReference type="PROSITE" id="PS51447"/>
    </source>
</evidence>
<evidence type="ECO:0000256" key="8">
    <source>
        <dbReference type="ARBA" id="ARBA00022741"/>
    </source>
</evidence>
<dbReference type="InterPro" id="IPR002547">
    <property type="entry name" value="tRNA-bd_dom"/>
</dbReference>
<evidence type="ECO:0000256" key="15">
    <source>
        <dbReference type="HAMAP-Rule" id="MF_00283"/>
    </source>
</evidence>
<feature type="domain" description="FDX-ACB" evidence="18">
    <location>
        <begin position="714"/>
        <end position="807"/>
    </location>
</feature>
<dbReference type="Gene3D" id="3.30.56.10">
    <property type="match status" value="2"/>
</dbReference>
<dbReference type="SUPFAM" id="SSF56037">
    <property type="entry name" value="PheT/TilS domain"/>
    <property type="match status" value="1"/>
</dbReference>
<evidence type="ECO:0000256" key="5">
    <source>
        <dbReference type="ARBA" id="ARBA00022555"/>
    </source>
</evidence>
<dbReference type="NCBIfam" id="NF045760">
    <property type="entry name" value="YtpR"/>
    <property type="match status" value="1"/>
</dbReference>
<dbReference type="EC" id="6.1.1.20" evidence="15"/>
<dbReference type="Gene3D" id="3.50.40.10">
    <property type="entry name" value="Phenylalanyl-trna Synthetase, Chain B, domain 3"/>
    <property type="match status" value="1"/>
</dbReference>
<evidence type="ECO:0000256" key="1">
    <source>
        <dbReference type="ARBA" id="ARBA00004496"/>
    </source>
</evidence>
<comment type="caution">
    <text evidence="20">The sequence shown here is derived from an EMBL/GenBank/DDBJ whole genome shotgun (WGS) entry which is preliminary data.</text>
</comment>
<dbReference type="SUPFAM" id="SSF55681">
    <property type="entry name" value="Class II aaRS and biotin synthetases"/>
    <property type="match status" value="1"/>
</dbReference>
<keyword evidence="7 15" id="KW-0479">Metal-binding</keyword>
<proteinExistence type="inferred from homology"/>
<dbReference type="CDD" id="cd02796">
    <property type="entry name" value="tRNA_bind_bactPheRS"/>
    <property type="match status" value="1"/>
</dbReference>
<dbReference type="InterPro" id="IPR005121">
    <property type="entry name" value="Fdx_antiC-bd"/>
</dbReference>
<accession>A0ABS4GKA0</accession>
<keyword evidence="10 15" id="KW-0460">Magnesium</keyword>
<dbReference type="InterPro" id="IPR041616">
    <property type="entry name" value="PheRS_beta_core"/>
</dbReference>
<comment type="subunit">
    <text evidence="3 15">Tetramer of two alpha and two beta subunits.</text>
</comment>
<comment type="similarity">
    <text evidence="2 15">Belongs to the phenylalanyl-tRNA synthetase beta subunit family. Type 1 subfamily.</text>
</comment>
<feature type="binding site" evidence="15">
    <location>
        <position position="462"/>
    </location>
    <ligand>
        <name>Mg(2+)</name>
        <dbReference type="ChEBI" id="CHEBI:18420"/>
        <note>shared with alpha subunit</note>
    </ligand>
</feature>
<dbReference type="InterPro" id="IPR009061">
    <property type="entry name" value="DNA-bd_dom_put_sf"/>
</dbReference>
<dbReference type="SUPFAM" id="SSF54991">
    <property type="entry name" value="Anticodon-binding domain of PheRS"/>
    <property type="match status" value="1"/>
</dbReference>
<feature type="domain" description="TRNA-binding" evidence="17">
    <location>
        <begin position="40"/>
        <end position="155"/>
    </location>
</feature>
<evidence type="ECO:0000256" key="14">
    <source>
        <dbReference type="ARBA" id="ARBA00049255"/>
    </source>
</evidence>
<protein>
    <recommendedName>
        <fullName evidence="15">Phenylalanine--tRNA ligase beta subunit</fullName>
        <ecNumber evidence="15">6.1.1.20</ecNumber>
    </recommendedName>
    <alternativeName>
        <fullName evidence="15">Phenylalanyl-tRNA synthetase beta subunit</fullName>
        <shortName evidence="15">PheRS</shortName>
    </alternativeName>
</protein>
<dbReference type="Gene3D" id="3.30.70.380">
    <property type="entry name" value="Ferrodoxin-fold anticodon-binding domain"/>
    <property type="match status" value="1"/>
</dbReference>
<dbReference type="InterPro" id="IPR005146">
    <property type="entry name" value="B3/B4_tRNA-bd"/>
</dbReference>
<dbReference type="Pfam" id="PF03483">
    <property type="entry name" value="B3_4"/>
    <property type="match status" value="1"/>
</dbReference>
<keyword evidence="12 15" id="KW-0648">Protein biosynthesis</keyword>
<dbReference type="InterPro" id="IPR045060">
    <property type="entry name" value="Phe-tRNA-ligase_IIc_bsu"/>
</dbReference>
<evidence type="ECO:0000256" key="10">
    <source>
        <dbReference type="ARBA" id="ARBA00022842"/>
    </source>
</evidence>
<feature type="binding site" evidence="15">
    <location>
        <position position="468"/>
    </location>
    <ligand>
        <name>Mg(2+)</name>
        <dbReference type="ChEBI" id="CHEBI:18420"/>
        <note>shared with alpha subunit</note>
    </ligand>
</feature>
<evidence type="ECO:0000256" key="2">
    <source>
        <dbReference type="ARBA" id="ARBA00008653"/>
    </source>
</evidence>
<dbReference type="PROSITE" id="PS51483">
    <property type="entry name" value="B5"/>
    <property type="match status" value="1"/>
</dbReference>
<organism evidence="20 21">
    <name type="scientific">Ammoniphilus resinae</name>
    <dbReference type="NCBI Taxonomy" id="861532"/>
    <lineage>
        <taxon>Bacteria</taxon>
        <taxon>Bacillati</taxon>
        <taxon>Bacillota</taxon>
        <taxon>Bacilli</taxon>
        <taxon>Bacillales</taxon>
        <taxon>Paenibacillaceae</taxon>
        <taxon>Aneurinibacillus group</taxon>
        <taxon>Ammoniphilus</taxon>
    </lineage>
</organism>
<keyword evidence="5 16" id="KW-0820">tRNA-binding</keyword>
<dbReference type="InterPro" id="IPR012340">
    <property type="entry name" value="NA-bd_OB-fold"/>
</dbReference>
<dbReference type="Pfam" id="PF17759">
    <property type="entry name" value="tRNA_synthFbeta"/>
    <property type="match status" value="1"/>
</dbReference>
<dbReference type="PANTHER" id="PTHR10947:SF0">
    <property type="entry name" value="PHENYLALANINE--TRNA LIGASE BETA SUBUNIT"/>
    <property type="match status" value="1"/>
</dbReference>
<name>A0ABS4GKA0_9BACL</name>
<dbReference type="SMART" id="SM00874">
    <property type="entry name" value="B5"/>
    <property type="match status" value="1"/>
</dbReference>
<keyword evidence="4 15" id="KW-0963">Cytoplasm</keyword>